<organism evidence="1 2">
    <name type="scientific">Araneus ventricosus</name>
    <name type="common">Orbweaver spider</name>
    <name type="synonym">Epeira ventricosa</name>
    <dbReference type="NCBI Taxonomy" id="182803"/>
    <lineage>
        <taxon>Eukaryota</taxon>
        <taxon>Metazoa</taxon>
        <taxon>Ecdysozoa</taxon>
        <taxon>Arthropoda</taxon>
        <taxon>Chelicerata</taxon>
        <taxon>Arachnida</taxon>
        <taxon>Araneae</taxon>
        <taxon>Araneomorphae</taxon>
        <taxon>Entelegynae</taxon>
        <taxon>Araneoidea</taxon>
        <taxon>Araneidae</taxon>
        <taxon>Araneus</taxon>
    </lineage>
</organism>
<protein>
    <submittedName>
        <fullName evidence="1">Uncharacterized protein</fullName>
    </submittedName>
</protein>
<evidence type="ECO:0000313" key="2">
    <source>
        <dbReference type="Proteomes" id="UP000499080"/>
    </source>
</evidence>
<keyword evidence="2" id="KW-1185">Reference proteome</keyword>
<dbReference type="EMBL" id="BGPR01009027">
    <property type="protein sequence ID" value="GBN37500.1"/>
    <property type="molecule type" value="Genomic_DNA"/>
</dbReference>
<accession>A0A4Y2NG04</accession>
<evidence type="ECO:0000313" key="1">
    <source>
        <dbReference type="EMBL" id="GBN37500.1"/>
    </source>
</evidence>
<gene>
    <name evidence="1" type="ORF">AVEN_11052_1</name>
</gene>
<dbReference type="Proteomes" id="UP000499080">
    <property type="component" value="Unassembled WGS sequence"/>
</dbReference>
<sequence length="136" mass="15982">MKEVLKLASTRKSSSREIIEMTGLNICKKTICNIVTVSKSFQYRVYLSKTILLIRIQVQRLQCERQMMVRDDQRLQVSFSAEKQWNLDSPDGYKYYCRDLEREKIFSQNATLVVDLLKMGLLLVQSLGFFSRKMNL</sequence>
<comment type="caution">
    <text evidence="1">The sequence shown here is derived from an EMBL/GenBank/DDBJ whole genome shotgun (WGS) entry which is preliminary data.</text>
</comment>
<proteinExistence type="predicted"/>
<dbReference type="AlphaFoldDB" id="A0A4Y2NG04"/>
<name>A0A4Y2NG04_ARAVE</name>
<reference evidence="1 2" key="1">
    <citation type="journal article" date="2019" name="Sci. Rep.">
        <title>Orb-weaving spider Araneus ventricosus genome elucidates the spidroin gene catalogue.</title>
        <authorList>
            <person name="Kono N."/>
            <person name="Nakamura H."/>
            <person name="Ohtoshi R."/>
            <person name="Moran D.A.P."/>
            <person name="Shinohara A."/>
            <person name="Yoshida Y."/>
            <person name="Fujiwara M."/>
            <person name="Mori M."/>
            <person name="Tomita M."/>
            <person name="Arakawa K."/>
        </authorList>
    </citation>
    <scope>NUCLEOTIDE SEQUENCE [LARGE SCALE GENOMIC DNA]</scope>
</reference>